<protein>
    <submittedName>
        <fullName evidence="1">Uncharacterized protein</fullName>
    </submittedName>
</protein>
<name>A0A543PZ03_ACITH</name>
<dbReference type="AlphaFoldDB" id="A0A543PZ03"/>
<reference evidence="1 2" key="1">
    <citation type="submission" date="2019-03" db="EMBL/GenBank/DDBJ databases">
        <title>New insights into Acidothiobacillus thiooxidans sulfur metabolism through coupled gene expression, solution geochemistry, microscopy and spectroscopy analyses.</title>
        <authorList>
            <person name="Camacho D."/>
            <person name="Frazao R."/>
            <person name="Fouillen A."/>
            <person name="Nanci A."/>
            <person name="Lang B.F."/>
            <person name="Apte S.C."/>
            <person name="Baron C."/>
            <person name="Warren L.A."/>
        </authorList>
    </citation>
    <scope>NUCLEOTIDE SEQUENCE [LARGE SCALE GENOMIC DNA]</scope>
    <source>
        <strain evidence="1 2">ATCC 19377</strain>
    </source>
</reference>
<dbReference type="EMBL" id="SZUV01000007">
    <property type="protein sequence ID" value="TQN49270.1"/>
    <property type="molecule type" value="Genomic_DNA"/>
</dbReference>
<evidence type="ECO:0000313" key="1">
    <source>
        <dbReference type="EMBL" id="TQN49270.1"/>
    </source>
</evidence>
<comment type="caution">
    <text evidence="1">The sequence shown here is derived from an EMBL/GenBank/DDBJ whole genome shotgun (WGS) entry which is preliminary data.</text>
</comment>
<dbReference type="RefSeq" id="WP_142090161.1">
    <property type="nucleotide sequence ID" value="NZ_SZUV01000007.1"/>
</dbReference>
<gene>
    <name evidence="1" type="ORF">DLNHIDIE_03450</name>
</gene>
<dbReference type="Proteomes" id="UP000315403">
    <property type="component" value="Unassembled WGS sequence"/>
</dbReference>
<evidence type="ECO:0000313" key="2">
    <source>
        <dbReference type="Proteomes" id="UP000315403"/>
    </source>
</evidence>
<organism evidence="1 2">
    <name type="scientific">Acidithiobacillus thiooxidans ATCC 19377</name>
    <dbReference type="NCBI Taxonomy" id="637390"/>
    <lineage>
        <taxon>Bacteria</taxon>
        <taxon>Pseudomonadati</taxon>
        <taxon>Pseudomonadota</taxon>
        <taxon>Acidithiobacillia</taxon>
        <taxon>Acidithiobacillales</taxon>
        <taxon>Acidithiobacillaceae</taxon>
        <taxon>Acidithiobacillus</taxon>
    </lineage>
</organism>
<accession>A0A543PZ03</accession>
<sequence>MVDHLHDIYEDTSSNYAWPEHDDLRVVRHVVSPNDPIVLVGLLPHANEPLGSSLCPLASSLASYLRLQLLLAGPIDPPPASHRFPLPCSVLTFLENGWLQLLTDQAEFAHVNEPINVAQKRAAALRSAVVASSADAVLLLHNDPFAIYPYLYAHERLPEVELALANTLPPSAALHDYVNWTNRLGPWTYAFFPARKIGVHQGEAAGIALRQAMQGKVLTLELPMFDWTAAPDARVPIADIVSGWIKHGGGATKPTVPAAAAHLRGRTVPMVSASLTARFITAVLKGLASELI</sequence>
<proteinExistence type="predicted"/>